<dbReference type="InterPro" id="IPR036097">
    <property type="entry name" value="HisK_dim/P_sf"/>
</dbReference>
<dbReference type="InterPro" id="IPR013767">
    <property type="entry name" value="PAS_fold"/>
</dbReference>
<dbReference type="InterPro" id="IPR045671">
    <property type="entry name" value="NtrY-like_N"/>
</dbReference>
<dbReference type="PRINTS" id="PR00344">
    <property type="entry name" value="BCTRLSENSOR"/>
</dbReference>
<keyword evidence="8 13" id="KW-0418">Kinase</keyword>
<dbReference type="EMBL" id="JAXCLX010000004">
    <property type="protein sequence ID" value="MDY0874244.1"/>
    <property type="molecule type" value="Genomic_DNA"/>
</dbReference>
<dbReference type="SMART" id="SM00387">
    <property type="entry name" value="HATPase_c"/>
    <property type="match status" value="1"/>
</dbReference>
<dbReference type="InterPro" id="IPR003661">
    <property type="entry name" value="HisK_dim/P_dom"/>
</dbReference>
<evidence type="ECO:0000256" key="13">
    <source>
        <dbReference type="PIRNR" id="PIRNR037532"/>
    </source>
</evidence>
<dbReference type="Pfam" id="PF19312">
    <property type="entry name" value="NtrY_N"/>
    <property type="match status" value="1"/>
</dbReference>
<comment type="subcellular location">
    <subcellularLocation>
        <location evidence="2 13">Cell membrane</location>
        <topology evidence="2 13">Multi-pass membrane protein</topology>
    </subcellularLocation>
</comment>
<evidence type="ECO:0000256" key="7">
    <source>
        <dbReference type="ARBA" id="ARBA00022741"/>
    </source>
</evidence>
<dbReference type="SMART" id="SM00304">
    <property type="entry name" value="HAMP"/>
    <property type="match status" value="1"/>
</dbReference>
<protein>
    <recommendedName>
        <fullName evidence="13">Nitrogen regulation protein</fullName>
        <ecNumber evidence="13">2.7.13.3</ecNumber>
    </recommendedName>
</protein>
<keyword evidence="18" id="KW-1185">Reference proteome</keyword>
<dbReference type="InterPro" id="IPR005467">
    <property type="entry name" value="His_kinase_dom"/>
</dbReference>
<dbReference type="Gene3D" id="1.10.287.130">
    <property type="match status" value="1"/>
</dbReference>
<dbReference type="PROSITE" id="PS50109">
    <property type="entry name" value="HIS_KIN"/>
    <property type="match status" value="1"/>
</dbReference>
<dbReference type="Pfam" id="PF00989">
    <property type="entry name" value="PAS"/>
    <property type="match status" value="1"/>
</dbReference>
<dbReference type="Pfam" id="PF02518">
    <property type="entry name" value="HATPase_c"/>
    <property type="match status" value="1"/>
</dbReference>
<dbReference type="SUPFAM" id="SSF55874">
    <property type="entry name" value="ATPase domain of HSP90 chaperone/DNA topoisomerase II/histidine kinase"/>
    <property type="match status" value="1"/>
</dbReference>
<dbReference type="CDD" id="cd00082">
    <property type="entry name" value="HisKA"/>
    <property type="match status" value="1"/>
</dbReference>
<feature type="transmembrane region" description="Helical" evidence="14">
    <location>
        <begin position="106"/>
        <end position="135"/>
    </location>
</feature>
<evidence type="ECO:0000256" key="14">
    <source>
        <dbReference type="SAM" id="Phobius"/>
    </source>
</evidence>
<keyword evidence="11 13" id="KW-0902">Two-component regulatory system</keyword>
<evidence type="ECO:0000256" key="12">
    <source>
        <dbReference type="ARBA" id="ARBA00023136"/>
    </source>
</evidence>
<evidence type="ECO:0000256" key="4">
    <source>
        <dbReference type="ARBA" id="ARBA00022553"/>
    </source>
</evidence>
<evidence type="ECO:0000256" key="8">
    <source>
        <dbReference type="ARBA" id="ARBA00022777"/>
    </source>
</evidence>
<dbReference type="Gene3D" id="6.10.340.10">
    <property type="match status" value="1"/>
</dbReference>
<dbReference type="SUPFAM" id="SSF47384">
    <property type="entry name" value="Homodimeric domain of signal transducing histidine kinase"/>
    <property type="match status" value="1"/>
</dbReference>
<evidence type="ECO:0000256" key="3">
    <source>
        <dbReference type="ARBA" id="ARBA00022475"/>
    </source>
</evidence>
<evidence type="ECO:0000256" key="1">
    <source>
        <dbReference type="ARBA" id="ARBA00000085"/>
    </source>
</evidence>
<keyword evidence="7 13" id="KW-0547">Nucleotide-binding</keyword>
<dbReference type="InterPro" id="IPR003594">
    <property type="entry name" value="HATPase_dom"/>
</dbReference>
<dbReference type="Pfam" id="PF00672">
    <property type="entry name" value="HAMP"/>
    <property type="match status" value="1"/>
</dbReference>
<keyword evidence="3 13" id="KW-1003">Cell membrane</keyword>
<evidence type="ECO:0000256" key="10">
    <source>
        <dbReference type="ARBA" id="ARBA00022989"/>
    </source>
</evidence>
<feature type="transmembrane region" description="Helical" evidence="14">
    <location>
        <begin position="65"/>
        <end position="85"/>
    </location>
</feature>
<reference evidence="17 18" key="1">
    <citation type="journal article" date="2013" name="Antonie Van Leeuwenhoek">
        <title>Dongia rigui sp. nov., isolated from freshwater of a large wetland in Korea.</title>
        <authorList>
            <person name="Baik K.S."/>
            <person name="Hwang Y.M."/>
            <person name="Choi J.S."/>
            <person name="Kwon J."/>
            <person name="Seong C.N."/>
        </authorList>
    </citation>
    <scope>NUCLEOTIDE SEQUENCE [LARGE SCALE GENOMIC DNA]</scope>
    <source>
        <strain evidence="17 18">04SU4-P</strain>
    </source>
</reference>
<dbReference type="InterPro" id="IPR017232">
    <property type="entry name" value="NtrY"/>
</dbReference>
<dbReference type="CDD" id="cd06225">
    <property type="entry name" value="HAMP"/>
    <property type="match status" value="1"/>
</dbReference>
<keyword evidence="6 13" id="KW-0812">Transmembrane</keyword>
<dbReference type="SMART" id="SM00091">
    <property type="entry name" value="PAS"/>
    <property type="match status" value="1"/>
</dbReference>
<comment type="caution">
    <text evidence="17">The sequence shown here is derived from an EMBL/GenBank/DDBJ whole genome shotgun (WGS) entry which is preliminary data.</text>
</comment>
<keyword evidence="12 13" id="KW-0472">Membrane</keyword>
<evidence type="ECO:0000256" key="6">
    <source>
        <dbReference type="ARBA" id="ARBA00022692"/>
    </source>
</evidence>
<dbReference type="EC" id="2.7.13.3" evidence="13"/>
<organism evidence="17 18">
    <name type="scientific">Dongia rigui</name>
    <dbReference type="NCBI Taxonomy" id="940149"/>
    <lineage>
        <taxon>Bacteria</taxon>
        <taxon>Pseudomonadati</taxon>
        <taxon>Pseudomonadota</taxon>
        <taxon>Alphaproteobacteria</taxon>
        <taxon>Rhodospirillales</taxon>
        <taxon>Dongiaceae</taxon>
        <taxon>Dongia</taxon>
    </lineage>
</organism>
<dbReference type="Gene3D" id="3.30.450.20">
    <property type="entry name" value="PAS domain"/>
    <property type="match status" value="1"/>
</dbReference>
<dbReference type="PANTHER" id="PTHR43065">
    <property type="entry name" value="SENSOR HISTIDINE KINASE"/>
    <property type="match status" value="1"/>
</dbReference>
<evidence type="ECO:0000256" key="2">
    <source>
        <dbReference type="ARBA" id="ARBA00004651"/>
    </source>
</evidence>
<dbReference type="SMART" id="SM00388">
    <property type="entry name" value="HisKA"/>
    <property type="match status" value="1"/>
</dbReference>
<dbReference type="PROSITE" id="PS50885">
    <property type="entry name" value="HAMP"/>
    <property type="match status" value="1"/>
</dbReference>
<proteinExistence type="predicted"/>
<dbReference type="RefSeq" id="WP_320502713.1">
    <property type="nucleotide sequence ID" value="NZ_JAXCLX010000004.1"/>
</dbReference>
<dbReference type="SUPFAM" id="SSF55785">
    <property type="entry name" value="PYP-like sensor domain (PAS domain)"/>
    <property type="match status" value="1"/>
</dbReference>
<dbReference type="InterPro" id="IPR000014">
    <property type="entry name" value="PAS"/>
</dbReference>
<dbReference type="InterPro" id="IPR035965">
    <property type="entry name" value="PAS-like_dom_sf"/>
</dbReference>
<evidence type="ECO:0000256" key="5">
    <source>
        <dbReference type="ARBA" id="ARBA00022679"/>
    </source>
</evidence>
<feature type="domain" description="Histidine kinase" evidence="15">
    <location>
        <begin position="521"/>
        <end position="746"/>
    </location>
</feature>
<accession>A0ABU5E3P1</accession>
<feature type="transmembrane region" description="Helical" evidence="14">
    <location>
        <begin position="308"/>
        <end position="328"/>
    </location>
</feature>
<dbReference type="Proteomes" id="UP001271769">
    <property type="component" value="Unassembled WGS sequence"/>
</dbReference>
<dbReference type="GO" id="GO:0016301">
    <property type="term" value="F:kinase activity"/>
    <property type="evidence" value="ECO:0007669"/>
    <property type="project" value="UniProtKB-KW"/>
</dbReference>
<dbReference type="SUPFAM" id="SSF158472">
    <property type="entry name" value="HAMP domain-like"/>
    <property type="match status" value="1"/>
</dbReference>
<dbReference type="InterPro" id="IPR003660">
    <property type="entry name" value="HAMP_dom"/>
</dbReference>
<feature type="domain" description="HAMP" evidence="16">
    <location>
        <begin position="331"/>
        <end position="384"/>
    </location>
</feature>
<dbReference type="CDD" id="cd00130">
    <property type="entry name" value="PAS"/>
    <property type="match status" value="1"/>
</dbReference>
<comment type="catalytic activity">
    <reaction evidence="1 13">
        <text>ATP + protein L-histidine = ADP + protein N-phospho-L-histidine.</text>
        <dbReference type="EC" id="2.7.13.3"/>
    </reaction>
</comment>
<evidence type="ECO:0000313" key="17">
    <source>
        <dbReference type="EMBL" id="MDY0874244.1"/>
    </source>
</evidence>
<dbReference type="InterPro" id="IPR004358">
    <property type="entry name" value="Sig_transdc_His_kin-like_C"/>
</dbReference>
<dbReference type="PIRSF" id="PIRSF037532">
    <property type="entry name" value="STHK_NtrY"/>
    <property type="match status" value="1"/>
</dbReference>
<dbReference type="InterPro" id="IPR036890">
    <property type="entry name" value="HATPase_C_sf"/>
</dbReference>
<keyword evidence="5 13" id="KW-0808">Transferase</keyword>
<evidence type="ECO:0000256" key="9">
    <source>
        <dbReference type="ARBA" id="ARBA00022840"/>
    </source>
</evidence>
<evidence type="ECO:0000313" key="18">
    <source>
        <dbReference type="Proteomes" id="UP001271769"/>
    </source>
</evidence>
<keyword evidence="9 13" id="KW-0067">ATP-binding</keyword>
<keyword evidence="10 14" id="KW-1133">Transmembrane helix</keyword>
<evidence type="ECO:0000259" key="15">
    <source>
        <dbReference type="PROSITE" id="PS50109"/>
    </source>
</evidence>
<sequence>MTESHPDMVERPRRVSRSRALKRWAIDIGFERLFAIALMVTGAGLGLLTYLALTDVWDTDEPARTITWLLAGDLVVALALAIIIARRAVLLWMGRRRGLAGAQLHARMVVMFGLIAILPTIVVSVFSVAFLNFGLNDWFSARIKNAVESSLNVANSYLAESQQRIGADTVAIAAELRANGLMDINDPDQFQATFDRQLNLRNLSEGIIIDRRMQIVARSSFSVLMEFDLDIPEESYDQADRGETAIIVSPTRDRVRALVALDPVVGLYLYTGRLIDDRVLSAVRGTEDAARLYRKLERDRSSLQITSGVIYAVLALLLLLGAVWYAIISASKLVKPVTRLASAAQKIGDGNMSARVKVGSRNDELAALSRTFNVMASQLQSQQAALIAANRDLNDRSRLTGLILSGVSAGVIGVTENGIVDFANRSASTLLGQDLEQGIGHPIADLIPEMTDLLSQAQHRSSGTADGQISLNLNGATSTFHVRVVSERGEDDHMRLVVTFDDVTELLSAQRKAAWSDIARRIAHEIKNPLTPIQLSAERLKRKYLKQISDDPDTFTVCTDTIIRQVGDIGRMVDEFSAFARMPAPVLNLESPVALAKELVFLQQSAHPGIEYSLDLPNVPVTIQCDSSQFNRALTNLLQNAADAIDGRMEEERMTARDEALTPGHIHLWIRREGEALLFSVADNGKGLPKEGRERLTEPYVTTRSKGTGLGLAIVKKIMEDHGGRLSLADRPGGGAVVTLSFPLDAPQMRASDSADAAPGLQIASR</sequence>
<feature type="transmembrane region" description="Helical" evidence="14">
    <location>
        <begin position="33"/>
        <end position="53"/>
    </location>
</feature>
<dbReference type="Gene3D" id="3.30.565.10">
    <property type="entry name" value="Histidine kinase-like ATPase, C-terminal domain"/>
    <property type="match status" value="1"/>
</dbReference>
<keyword evidence="13" id="KW-0535">Nitrogen fixation</keyword>
<name>A0ABU5E3P1_9PROT</name>
<gene>
    <name evidence="17" type="ORF">SMD31_20055</name>
</gene>
<keyword evidence="4" id="KW-0597">Phosphoprotein</keyword>
<evidence type="ECO:0000259" key="16">
    <source>
        <dbReference type="PROSITE" id="PS50885"/>
    </source>
</evidence>
<dbReference type="PANTHER" id="PTHR43065:SF10">
    <property type="entry name" value="PEROXIDE STRESS-ACTIVATED HISTIDINE KINASE MAK3"/>
    <property type="match status" value="1"/>
</dbReference>
<evidence type="ECO:0000256" key="11">
    <source>
        <dbReference type="ARBA" id="ARBA00023012"/>
    </source>
</evidence>
<dbReference type="Pfam" id="PF00512">
    <property type="entry name" value="HisKA"/>
    <property type="match status" value="1"/>
</dbReference>